<dbReference type="GO" id="GO:0051015">
    <property type="term" value="F:actin filament binding"/>
    <property type="evidence" value="ECO:0007669"/>
    <property type="project" value="TreeGrafter"/>
</dbReference>
<dbReference type="SMART" id="SM00242">
    <property type="entry name" value="MYSc"/>
    <property type="match status" value="1"/>
</dbReference>
<sequence>MAVPEGELARHKGIWEQSNVAISASQSEVNLWTKAEGIWVECNTWLEAANKNVFGKKSQAGCWSCVPISDVAYTDSVSDKTDTSNGLTSDSRSWDEPLPRVNGVTTFKRNGEEDVTSTALRSKDLHHVPIDLDVDSNYNLQWKPADRGPQQRDRLSSKVKTTERYSTGNDCSIYKPSINNSCTASSRTEAVDVKADGSLNEISTRSTSVKACIELFNRRSAEIEQPPQIQHQKPHNTGSNNSNTRDHRVQANSIDKNSNYCPSAQKIHRSNLSNVNKTPDGTRRGQSRTGCKIYDREVDKGFIPGHQSLRKGNSGSLSVSESGRTSIRVGIRKESSTVQQKSRIGCGEQKSHPDSKPDVVTTVIKQSSPFEPDPGYTIADYRQAQRQLSKMNGGGGKQRRIQQALFMNGHTSNILESMVGVGDMVLLDPLTEEACINNLKRRFYAEDIYTYIGQVVVSVNPYKKVPLFSPSTIQTYRGRNLYELPPHIYAIADDAYRSMRDRNRDQCVIITGESGAGKTEASKIVMQYVAAVCGKGEEVDRVKEQLLQSNPVLEAFGNAKTLRNDNSSRFGKYMDIEFDFKGDPIGGVITNYLLEKSRVVRQTEGERNFHIFYQLLQGAPQSLLNKLRLSSTCEKYGYLNQSHCVAVDTIDDAAHFQVTENAMRVIGFTETEITQVFEVVAAVLKLGNTEFESFISFNGTEACNLTNEHTIEEVCKMIQCDPEQLKQALTNRTMDICITGLAERVVSTLSSGQAVYARDALCKAMYSRLFSWLVGRINDSIKVRSRGKKKVMGVLDIYGFEVFEKDNNFEQFVINYCNEKLQQIFIELTLKEEQDEYVQEGIEWTHIDYFNNSIICQLIEKKNTGILAILDEECLIGGNASDQSFLNKLNEVCIRHEHYESRKKKSCRSDKTLPYDCFRLRHYAGSVTYSVQGFLDKNNDLLFRGLSQTMFGCDHQLVKKLFPDGNPRRQTKKRPPTAGTQFKNSVAELMKNLLAKNPNYIRCIKPNDVKSPNMFDDSVVRHQVRYLGLMENVRVRRAGYAYRQPYDQCLQRYKMLCPTTWPNWRGHPKEGLQTLLTHLRVKPAEYAKGRTKLFIRNPRTLFDLEERRRDKMEDLAILIQKVFRGWRQWKLYQAMRASQILISAQFRGYRQRKSYQLQRSSAITIAAFFRGWKARQLYKQMKYEKLCIWSVGIIRKYYLGWQARKLCRQLRHEKRCVWAANVIRAYYIGWKVRKEYRKRFRANAAPKIVSFLRNCVRRKYLLFLHSRLATLPRSLLSHEWPRSPLICHTTSKHLRKIYHGWRIIPSFYPPLTSRNWPIGPKSCREASLQLWRIYHTWRCRKYREMLDEETRRIMREKLSASEIFRGRKTLYPETVPRPFKGDYVQLRQNVNWRRMTESTGEHEVHFSDIVYKINRSNAKDSLRLMVICDASMLIVNQKTLAIKYRLPITEIAGISVSPFMDNLFVIHINQTGEEASRKGDFVFHSEHLVEIVSKLRDQAERAKGALVPVRISNTFSAQFNGKGIQVEFVETGLNGKMPVCKRKDDQLDVLV</sequence>
<name>A0A6P4Z043_BRABE</name>
<dbReference type="Gene3D" id="6.20.240.20">
    <property type="match status" value="1"/>
</dbReference>
<dbReference type="CDD" id="cd01378">
    <property type="entry name" value="MYSc_Myo1"/>
    <property type="match status" value="1"/>
</dbReference>
<dbReference type="Gene3D" id="3.40.850.10">
    <property type="entry name" value="Kinesin motor domain"/>
    <property type="match status" value="1"/>
</dbReference>
<feature type="compositionally biased region" description="Polar residues" evidence="9">
    <location>
        <begin position="310"/>
        <end position="325"/>
    </location>
</feature>
<evidence type="ECO:0000256" key="5">
    <source>
        <dbReference type="ARBA" id="ARBA00023123"/>
    </source>
</evidence>
<dbReference type="FunFam" id="1.20.58.530:FF:000004">
    <property type="entry name" value="Unconventional myosin ID"/>
    <property type="match status" value="1"/>
</dbReference>
<dbReference type="GO" id="GO:0016459">
    <property type="term" value="C:myosin complex"/>
    <property type="evidence" value="ECO:0007669"/>
    <property type="project" value="UniProtKB-KW"/>
</dbReference>
<keyword evidence="5 8" id="KW-0518">Myosin</keyword>
<dbReference type="InterPro" id="IPR001609">
    <property type="entry name" value="Myosin_head_motor_dom-like"/>
</dbReference>
<comment type="similarity">
    <text evidence="1 8">Belongs to the TRAFAC class myosin-kinesin ATPase superfamily. Myosin family.</text>
</comment>
<dbReference type="Pfam" id="PF00063">
    <property type="entry name" value="Myosin_head"/>
    <property type="match status" value="1"/>
</dbReference>
<feature type="region of interest" description="Actin-binding" evidence="8">
    <location>
        <begin position="986"/>
        <end position="1008"/>
    </location>
</feature>
<dbReference type="Gene3D" id="1.20.58.530">
    <property type="match status" value="1"/>
</dbReference>
<dbReference type="Proteomes" id="UP000515135">
    <property type="component" value="Unplaced"/>
</dbReference>
<dbReference type="InterPro" id="IPR000048">
    <property type="entry name" value="IQ_motif_EF-hand-BS"/>
</dbReference>
<dbReference type="PANTHER" id="PTHR13140">
    <property type="entry name" value="MYOSIN"/>
    <property type="match status" value="1"/>
</dbReference>
<dbReference type="PROSITE" id="PS51456">
    <property type="entry name" value="MYOSIN_MOTOR"/>
    <property type="match status" value="1"/>
</dbReference>
<dbReference type="InterPro" id="IPR027417">
    <property type="entry name" value="P-loop_NTPase"/>
</dbReference>
<evidence type="ECO:0000256" key="2">
    <source>
        <dbReference type="ARBA" id="ARBA00022737"/>
    </source>
</evidence>
<dbReference type="InterPro" id="IPR036072">
    <property type="entry name" value="MYSc_Myo1"/>
</dbReference>
<feature type="domain" description="TH1" evidence="11">
    <location>
        <begin position="1368"/>
        <end position="1551"/>
    </location>
</feature>
<dbReference type="GO" id="GO:0007015">
    <property type="term" value="P:actin filament organization"/>
    <property type="evidence" value="ECO:0007669"/>
    <property type="project" value="TreeGrafter"/>
</dbReference>
<keyword evidence="12" id="KW-1185">Reference proteome</keyword>
<evidence type="ECO:0000256" key="1">
    <source>
        <dbReference type="ARBA" id="ARBA00008314"/>
    </source>
</evidence>
<evidence type="ECO:0000256" key="6">
    <source>
        <dbReference type="ARBA" id="ARBA00023175"/>
    </source>
</evidence>
<keyword evidence="2" id="KW-0677">Repeat</keyword>
<accession>A0A6P4Z043</accession>
<dbReference type="GO" id="GO:0030048">
    <property type="term" value="P:actin filament-based movement"/>
    <property type="evidence" value="ECO:0007669"/>
    <property type="project" value="TreeGrafter"/>
</dbReference>
<dbReference type="SUPFAM" id="SSF52540">
    <property type="entry name" value="P-loop containing nucleoside triphosphate hydrolases"/>
    <property type="match status" value="1"/>
</dbReference>
<dbReference type="PANTHER" id="PTHR13140:SF802">
    <property type="entry name" value="UNCONVENTIONAL MYOSIN-IB ISOFORM X1"/>
    <property type="match status" value="1"/>
</dbReference>
<dbReference type="GO" id="GO:0006897">
    <property type="term" value="P:endocytosis"/>
    <property type="evidence" value="ECO:0007669"/>
    <property type="project" value="TreeGrafter"/>
</dbReference>
<dbReference type="Gene3D" id="1.10.10.820">
    <property type="match status" value="1"/>
</dbReference>
<dbReference type="Pfam" id="PF06017">
    <property type="entry name" value="Myosin_TH1"/>
    <property type="match status" value="1"/>
</dbReference>
<dbReference type="InterPro" id="IPR036961">
    <property type="entry name" value="Kinesin_motor_dom_sf"/>
</dbReference>
<dbReference type="GeneID" id="109474149"/>
<dbReference type="OrthoDB" id="6108017at2759"/>
<feature type="region of interest" description="Disordered" evidence="9">
    <location>
        <begin position="223"/>
        <end position="246"/>
    </location>
</feature>
<dbReference type="PROSITE" id="PS50096">
    <property type="entry name" value="IQ"/>
    <property type="match status" value="4"/>
</dbReference>
<dbReference type="GO" id="GO:0005524">
    <property type="term" value="F:ATP binding"/>
    <property type="evidence" value="ECO:0007669"/>
    <property type="project" value="UniProtKB-UniRule"/>
</dbReference>
<feature type="region of interest" description="Disordered" evidence="9">
    <location>
        <begin position="304"/>
        <end position="358"/>
    </location>
</feature>
<dbReference type="GO" id="GO:0005902">
    <property type="term" value="C:microvillus"/>
    <property type="evidence" value="ECO:0007669"/>
    <property type="project" value="TreeGrafter"/>
</dbReference>
<keyword evidence="6 8" id="KW-0505">Motor protein</keyword>
<gene>
    <name evidence="13" type="primary">LOC109474149</name>
</gene>
<dbReference type="FunFam" id="1.10.10.820:FF:000001">
    <property type="entry name" value="Myosin heavy chain"/>
    <property type="match status" value="1"/>
</dbReference>
<dbReference type="GO" id="GO:0005737">
    <property type="term" value="C:cytoplasm"/>
    <property type="evidence" value="ECO:0007669"/>
    <property type="project" value="TreeGrafter"/>
</dbReference>
<feature type="region of interest" description="Disordered" evidence="9">
    <location>
        <begin position="76"/>
        <end position="100"/>
    </location>
</feature>
<dbReference type="InterPro" id="IPR010926">
    <property type="entry name" value="Myosin_TH1"/>
</dbReference>
<dbReference type="GO" id="GO:0005886">
    <property type="term" value="C:plasma membrane"/>
    <property type="evidence" value="ECO:0007669"/>
    <property type="project" value="TreeGrafter"/>
</dbReference>
<proteinExistence type="inferred from homology"/>
<evidence type="ECO:0000256" key="8">
    <source>
        <dbReference type="PROSITE-ProRule" id="PRU00782"/>
    </source>
</evidence>
<dbReference type="GO" id="GO:0000146">
    <property type="term" value="F:microfilament motor activity"/>
    <property type="evidence" value="ECO:0007669"/>
    <property type="project" value="TreeGrafter"/>
</dbReference>
<protein>
    <submittedName>
        <fullName evidence="13">Unconventional myosin-Ib-like isoform X1</fullName>
    </submittedName>
</protein>
<dbReference type="PROSITE" id="PS51757">
    <property type="entry name" value="TH1"/>
    <property type="match status" value="1"/>
</dbReference>
<feature type="compositionally biased region" description="Polar residues" evidence="9">
    <location>
        <begin position="227"/>
        <end position="243"/>
    </location>
</feature>
<evidence type="ECO:0000313" key="12">
    <source>
        <dbReference type="Proteomes" id="UP000515135"/>
    </source>
</evidence>
<dbReference type="PRINTS" id="PR00193">
    <property type="entry name" value="MYOSINHEAVY"/>
</dbReference>
<evidence type="ECO:0000256" key="3">
    <source>
        <dbReference type="ARBA" id="ARBA00022741"/>
    </source>
</evidence>
<dbReference type="KEGG" id="bbel:109474149"/>
<dbReference type="SMART" id="SM00015">
    <property type="entry name" value="IQ"/>
    <property type="match status" value="5"/>
</dbReference>
<feature type="binding site" evidence="8">
    <location>
        <begin position="512"/>
        <end position="519"/>
    </location>
    <ligand>
        <name>ATP</name>
        <dbReference type="ChEBI" id="CHEBI:30616"/>
    </ligand>
</feature>
<keyword evidence="3 8" id="KW-0547">Nucleotide-binding</keyword>
<dbReference type="CDD" id="cd23767">
    <property type="entry name" value="IQCD"/>
    <property type="match status" value="1"/>
</dbReference>
<organism evidence="12 13">
    <name type="scientific">Branchiostoma belcheri</name>
    <name type="common">Amphioxus</name>
    <dbReference type="NCBI Taxonomy" id="7741"/>
    <lineage>
        <taxon>Eukaryota</taxon>
        <taxon>Metazoa</taxon>
        <taxon>Chordata</taxon>
        <taxon>Cephalochordata</taxon>
        <taxon>Leptocardii</taxon>
        <taxon>Amphioxiformes</taxon>
        <taxon>Branchiostomatidae</taxon>
        <taxon>Branchiostoma</taxon>
    </lineage>
</organism>
<dbReference type="Gene3D" id="1.20.5.190">
    <property type="match status" value="2"/>
</dbReference>
<evidence type="ECO:0000256" key="9">
    <source>
        <dbReference type="SAM" id="MobiDB-lite"/>
    </source>
</evidence>
<evidence type="ECO:0000259" key="10">
    <source>
        <dbReference type="PROSITE" id="PS51456"/>
    </source>
</evidence>
<dbReference type="Gene3D" id="1.20.120.720">
    <property type="entry name" value="Myosin VI head, motor domain, U50 subdomain"/>
    <property type="match status" value="1"/>
</dbReference>
<evidence type="ECO:0000313" key="13">
    <source>
        <dbReference type="RefSeq" id="XP_019629918.1"/>
    </source>
</evidence>
<dbReference type="FunFam" id="3.40.850.10:FF:000101">
    <property type="entry name" value="Slow myosin heavy chain 2"/>
    <property type="match status" value="1"/>
</dbReference>
<dbReference type="RefSeq" id="XP_019629918.1">
    <property type="nucleotide sequence ID" value="XM_019774359.1"/>
</dbReference>
<dbReference type="Pfam" id="PF00612">
    <property type="entry name" value="IQ"/>
    <property type="match status" value="2"/>
</dbReference>
<keyword evidence="7 8" id="KW-0009">Actin-binding</keyword>
<evidence type="ECO:0000259" key="11">
    <source>
        <dbReference type="PROSITE" id="PS51757"/>
    </source>
</evidence>
<feature type="domain" description="Myosin motor" evidence="10">
    <location>
        <begin position="419"/>
        <end position="1109"/>
    </location>
</feature>
<reference evidence="13" key="1">
    <citation type="submission" date="2025-08" db="UniProtKB">
        <authorList>
            <consortium name="RefSeq"/>
        </authorList>
    </citation>
    <scope>IDENTIFICATION</scope>
    <source>
        <tissue evidence="13">Gonad</tissue>
    </source>
</reference>
<dbReference type="GO" id="GO:0005903">
    <property type="term" value="C:brush border"/>
    <property type="evidence" value="ECO:0007669"/>
    <property type="project" value="TreeGrafter"/>
</dbReference>
<evidence type="ECO:0000256" key="4">
    <source>
        <dbReference type="ARBA" id="ARBA00022840"/>
    </source>
</evidence>
<evidence type="ECO:0000256" key="7">
    <source>
        <dbReference type="ARBA" id="ARBA00023203"/>
    </source>
</evidence>
<keyword evidence="4 8" id="KW-0067">ATP-binding</keyword>